<dbReference type="Pfam" id="PF13560">
    <property type="entry name" value="HTH_31"/>
    <property type="match status" value="1"/>
</dbReference>
<reference evidence="3 4" key="1">
    <citation type="submission" date="2016-10" db="EMBL/GenBank/DDBJ databases">
        <authorList>
            <person name="de Groot N.N."/>
        </authorList>
    </citation>
    <scope>NUCLEOTIDE SEQUENCE [LARGE SCALE GENOMIC DNA]</scope>
    <source>
        <strain evidence="3 4">CGMCC 4.1859</strain>
    </source>
</reference>
<dbReference type="SUPFAM" id="SSF47413">
    <property type="entry name" value="lambda repressor-like DNA-binding domains"/>
    <property type="match status" value="1"/>
</dbReference>
<dbReference type="SMART" id="SM00530">
    <property type="entry name" value="HTH_XRE"/>
    <property type="match status" value="1"/>
</dbReference>
<dbReference type="Pfam" id="PF17765">
    <property type="entry name" value="MLTR_LBD"/>
    <property type="match status" value="1"/>
</dbReference>
<dbReference type="Gene3D" id="1.10.260.40">
    <property type="entry name" value="lambda repressor-like DNA-binding domains"/>
    <property type="match status" value="1"/>
</dbReference>
<dbReference type="CDD" id="cd00093">
    <property type="entry name" value="HTH_XRE"/>
    <property type="match status" value="1"/>
</dbReference>
<evidence type="ECO:0000313" key="3">
    <source>
        <dbReference type="EMBL" id="SDE23811.1"/>
    </source>
</evidence>
<dbReference type="AlphaFoldDB" id="A0A1G7B9W1"/>
<feature type="compositionally biased region" description="Basic and acidic residues" evidence="1">
    <location>
        <begin position="313"/>
        <end position="322"/>
    </location>
</feature>
<dbReference type="EMBL" id="FNAX01000001">
    <property type="protein sequence ID" value="SDE23811.1"/>
    <property type="molecule type" value="Genomic_DNA"/>
</dbReference>
<evidence type="ECO:0000256" key="1">
    <source>
        <dbReference type="SAM" id="MobiDB-lite"/>
    </source>
</evidence>
<dbReference type="PROSITE" id="PS50943">
    <property type="entry name" value="HTH_CROC1"/>
    <property type="match status" value="1"/>
</dbReference>
<dbReference type="InterPro" id="IPR010982">
    <property type="entry name" value="Lambda_DNA-bd_dom_sf"/>
</dbReference>
<evidence type="ECO:0000259" key="2">
    <source>
        <dbReference type="PROSITE" id="PS50943"/>
    </source>
</evidence>
<proteinExistence type="predicted"/>
<feature type="region of interest" description="Disordered" evidence="1">
    <location>
        <begin position="280"/>
        <end position="322"/>
    </location>
</feature>
<dbReference type="Gene3D" id="3.30.450.180">
    <property type="match status" value="1"/>
</dbReference>
<gene>
    <name evidence="3" type="ORF">SAMN05216260_10114</name>
</gene>
<protein>
    <submittedName>
        <fullName evidence="3">Helix-turn-helix domain-containing protein</fullName>
    </submittedName>
</protein>
<evidence type="ECO:0000313" key="4">
    <source>
        <dbReference type="Proteomes" id="UP000198614"/>
    </source>
</evidence>
<sequence>MANNGELREFLRTRRARVRPEDVGIETGGQRRVPGLRREEVAMLAGVSVDYYSRLEQGRRRLQPSEQVLDALARALRLTEVERLHLHHLVRSAVAPPAPEAPRLPPLDEGMRLVLDGMPTPAMVVDSFGDVHAMNRMGRALLVGLEPMPSATSSHLRWLFLDPSARELLVEWEMVARVSVGVLREAAGRYPRDPRMHHLVGELSVASAEFRGWWAGHEVDVRCRGTKRLRHPVVGELVLHVEAMRLQDGERWLYAYAAEPDSPSAQALRLLGTWAATQDAEQTDRGTVGGHGTGTGTGAQVDGAATGPDGDETALHREHPAG</sequence>
<feature type="compositionally biased region" description="Gly residues" evidence="1">
    <location>
        <begin position="287"/>
        <end position="297"/>
    </location>
</feature>
<dbReference type="Proteomes" id="UP000198614">
    <property type="component" value="Unassembled WGS sequence"/>
</dbReference>
<dbReference type="PANTHER" id="PTHR35010">
    <property type="entry name" value="BLL4672 PROTEIN-RELATED"/>
    <property type="match status" value="1"/>
</dbReference>
<name>A0A1G7B9W1_9ACTN</name>
<feature type="domain" description="HTH cro/C1-type" evidence="2">
    <location>
        <begin position="35"/>
        <end position="83"/>
    </location>
</feature>
<organism evidence="3 4">
    <name type="scientific">Streptomyces griseoaurantiacus</name>
    <dbReference type="NCBI Taxonomy" id="68213"/>
    <lineage>
        <taxon>Bacteria</taxon>
        <taxon>Bacillati</taxon>
        <taxon>Actinomycetota</taxon>
        <taxon>Actinomycetes</taxon>
        <taxon>Kitasatosporales</taxon>
        <taxon>Streptomycetaceae</taxon>
        <taxon>Streptomyces</taxon>
        <taxon>Streptomyces aurantiacus group</taxon>
    </lineage>
</organism>
<dbReference type="GO" id="GO:0003677">
    <property type="term" value="F:DNA binding"/>
    <property type="evidence" value="ECO:0007669"/>
    <property type="project" value="InterPro"/>
</dbReference>
<accession>A0A1G7B9W1</accession>
<dbReference type="OrthoDB" id="3542608at2"/>
<dbReference type="InterPro" id="IPR041413">
    <property type="entry name" value="MLTR_LBD"/>
</dbReference>
<dbReference type="PANTHER" id="PTHR35010:SF2">
    <property type="entry name" value="BLL4672 PROTEIN"/>
    <property type="match status" value="1"/>
</dbReference>
<dbReference type="InterPro" id="IPR001387">
    <property type="entry name" value="Cro/C1-type_HTH"/>
</dbReference>